<dbReference type="Proteomes" id="UP000189004">
    <property type="component" value="Unassembled WGS sequence"/>
</dbReference>
<protein>
    <submittedName>
        <fullName evidence="3">Peptidase C56</fullName>
    </submittedName>
</protein>
<organism evidence="3 4">
    <name type="scientific">Nocardiopsis sinuspersici</name>
    <dbReference type="NCBI Taxonomy" id="501010"/>
    <lineage>
        <taxon>Bacteria</taxon>
        <taxon>Bacillati</taxon>
        <taxon>Actinomycetota</taxon>
        <taxon>Actinomycetes</taxon>
        <taxon>Streptosporangiales</taxon>
        <taxon>Nocardiopsidaceae</taxon>
        <taxon>Nocardiopsis</taxon>
    </lineage>
</organism>
<dbReference type="InterPro" id="IPR002818">
    <property type="entry name" value="DJ-1/PfpI"/>
</dbReference>
<dbReference type="PANTHER" id="PTHR42733:SF12">
    <property type="entry name" value="PROTEINASE"/>
    <property type="match status" value="1"/>
</dbReference>
<sequence length="181" mass="19444">MADTLNGRRIAILAANGVEQVELVKPREALLEEGADIDLVSLESGKIQAMNGDIEPADQFAVDRVVSEVGAGDYDALVVPGGTVNPDNLRQDENAVGFVRDFVDSGKPVAAICHGPWILVEADVVRGRRVTSYPSLRTDIRNAGGTTVEEEVVTDQGITTSRNPNDLPAFCERIVREFAAK</sequence>
<dbReference type="Pfam" id="PF01965">
    <property type="entry name" value="DJ-1_PfpI"/>
    <property type="match status" value="1"/>
</dbReference>
<name>A0A1V3BZS7_9ACTN</name>
<dbReference type="EMBL" id="MCOK01000001">
    <property type="protein sequence ID" value="OOC53965.1"/>
    <property type="molecule type" value="Genomic_DNA"/>
</dbReference>
<dbReference type="PROSITE" id="PS51276">
    <property type="entry name" value="PEPTIDASE_C56_PFPI"/>
    <property type="match status" value="1"/>
</dbReference>
<dbReference type="InterPro" id="IPR006286">
    <property type="entry name" value="C56_PfpI-like"/>
</dbReference>
<feature type="domain" description="DJ-1/PfpI" evidence="2">
    <location>
        <begin position="8"/>
        <end position="176"/>
    </location>
</feature>
<dbReference type="PANTHER" id="PTHR42733">
    <property type="entry name" value="DJ-1 PROTEIN"/>
    <property type="match status" value="1"/>
</dbReference>
<dbReference type="SUPFAM" id="SSF52317">
    <property type="entry name" value="Class I glutamine amidotransferase-like"/>
    <property type="match status" value="1"/>
</dbReference>
<gene>
    <name evidence="3" type="ORF">NOSIN_09235</name>
</gene>
<evidence type="ECO:0000256" key="1">
    <source>
        <dbReference type="ARBA" id="ARBA00008542"/>
    </source>
</evidence>
<reference evidence="4" key="1">
    <citation type="submission" date="2016-08" db="EMBL/GenBank/DDBJ databases">
        <authorList>
            <person name="Tokovenko B."/>
            <person name="Kalinowski J."/>
        </authorList>
    </citation>
    <scope>NUCLEOTIDE SEQUENCE [LARGE SCALE GENOMIC DNA]</scope>
    <source>
        <strain evidence="4">UTMC102</strain>
    </source>
</reference>
<dbReference type="NCBIfam" id="TIGR01382">
    <property type="entry name" value="PfpI"/>
    <property type="match status" value="1"/>
</dbReference>
<proteinExistence type="inferred from homology"/>
<evidence type="ECO:0000259" key="2">
    <source>
        <dbReference type="Pfam" id="PF01965"/>
    </source>
</evidence>
<dbReference type="Gene3D" id="3.40.50.880">
    <property type="match status" value="1"/>
</dbReference>
<dbReference type="AlphaFoldDB" id="A0A1V3BZS7"/>
<dbReference type="STRING" id="501010.NOSIN_09235"/>
<dbReference type="RefSeq" id="WP_077690358.1">
    <property type="nucleotide sequence ID" value="NZ_MCOK01000001.1"/>
</dbReference>
<keyword evidence="4" id="KW-1185">Reference proteome</keyword>
<dbReference type="OrthoDB" id="9792284at2"/>
<dbReference type="CDD" id="cd03134">
    <property type="entry name" value="GATase1_PfpI_like"/>
    <property type="match status" value="1"/>
</dbReference>
<comment type="similarity">
    <text evidence="1">Belongs to the peptidase C56 family.</text>
</comment>
<accession>A0A1V3BZS7</accession>
<dbReference type="InterPro" id="IPR029062">
    <property type="entry name" value="Class_I_gatase-like"/>
</dbReference>
<evidence type="ECO:0000313" key="4">
    <source>
        <dbReference type="Proteomes" id="UP000189004"/>
    </source>
</evidence>
<evidence type="ECO:0000313" key="3">
    <source>
        <dbReference type="EMBL" id="OOC53965.1"/>
    </source>
</evidence>
<comment type="caution">
    <text evidence="3">The sequence shown here is derived from an EMBL/GenBank/DDBJ whole genome shotgun (WGS) entry which is preliminary data.</text>
</comment>